<evidence type="ECO:0000256" key="8">
    <source>
        <dbReference type="ARBA" id="ARBA00048679"/>
    </source>
</evidence>
<dbReference type="GO" id="GO:0000408">
    <property type="term" value="C:EKC/KEOPS complex"/>
    <property type="evidence" value="ECO:0007669"/>
    <property type="project" value="TreeGrafter"/>
</dbReference>
<evidence type="ECO:0000313" key="10">
    <source>
        <dbReference type="Proteomes" id="UP000887561"/>
    </source>
</evidence>
<keyword evidence="4" id="KW-0547">Nucleotide-binding</keyword>
<dbReference type="SUPFAM" id="SSF56112">
    <property type="entry name" value="Protein kinase-like (PK-like)"/>
    <property type="match status" value="1"/>
</dbReference>
<dbReference type="InterPro" id="IPR000719">
    <property type="entry name" value="Prot_kinase_dom"/>
</dbReference>
<evidence type="ECO:0000256" key="6">
    <source>
        <dbReference type="ARBA" id="ARBA00022840"/>
    </source>
</evidence>
<proteinExistence type="inferred from homology"/>
<comment type="catalytic activity">
    <reaction evidence="8">
        <text>L-seryl-[protein] + ATP = O-phospho-L-seryl-[protein] + ADP + H(+)</text>
        <dbReference type="Rhea" id="RHEA:17989"/>
        <dbReference type="Rhea" id="RHEA-COMP:9863"/>
        <dbReference type="Rhea" id="RHEA-COMP:11604"/>
        <dbReference type="ChEBI" id="CHEBI:15378"/>
        <dbReference type="ChEBI" id="CHEBI:29999"/>
        <dbReference type="ChEBI" id="CHEBI:30616"/>
        <dbReference type="ChEBI" id="CHEBI:83421"/>
        <dbReference type="ChEBI" id="CHEBI:456216"/>
        <dbReference type="EC" id="2.7.11.1"/>
    </reaction>
</comment>
<dbReference type="GO" id="GO:0005524">
    <property type="term" value="F:ATP binding"/>
    <property type="evidence" value="ECO:0007669"/>
    <property type="project" value="UniProtKB-KW"/>
</dbReference>
<evidence type="ECO:0000256" key="3">
    <source>
        <dbReference type="ARBA" id="ARBA00022679"/>
    </source>
</evidence>
<dbReference type="Gene3D" id="1.10.510.10">
    <property type="entry name" value="Transferase(Phosphotransferase) domain 1"/>
    <property type="match status" value="1"/>
</dbReference>
<evidence type="ECO:0000256" key="1">
    <source>
        <dbReference type="ARBA" id="ARBA00010630"/>
    </source>
</evidence>
<evidence type="ECO:0000259" key="9">
    <source>
        <dbReference type="PROSITE" id="PS50011"/>
    </source>
</evidence>
<dbReference type="GO" id="GO:0004674">
    <property type="term" value="F:protein serine/threonine kinase activity"/>
    <property type="evidence" value="ECO:0007669"/>
    <property type="project" value="UniProtKB-EC"/>
</dbReference>
<dbReference type="WBParaSite" id="scaffold8173_cov186.g12809">
    <property type="protein sequence ID" value="scaffold8173_cov186.g12809"/>
    <property type="gene ID" value="scaffold8173_cov186.g12809"/>
</dbReference>
<feature type="domain" description="Protein kinase" evidence="9">
    <location>
        <begin position="1"/>
        <end position="64"/>
    </location>
</feature>
<accession>A0A915N4X3</accession>
<evidence type="ECO:0000256" key="2">
    <source>
        <dbReference type="ARBA" id="ARBA00012513"/>
    </source>
</evidence>
<comment type="similarity">
    <text evidence="1">Belongs to the protein kinase superfamily. BUD32 family.</text>
</comment>
<keyword evidence="10" id="KW-1185">Reference proteome</keyword>
<keyword evidence="6" id="KW-0067">ATP-binding</keyword>
<dbReference type="Pfam" id="PF06293">
    <property type="entry name" value="Kdo"/>
    <property type="match status" value="1"/>
</dbReference>
<dbReference type="PANTHER" id="PTHR12209">
    <property type="entry name" value="NON-SPECIFIC SERINE/THREONINE PROTEIN KINASE"/>
    <property type="match status" value="1"/>
</dbReference>
<organism evidence="10 11">
    <name type="scientific">Meloidogyne javanica</name>
    <name type="common">Root-knot nematode worm</name>
    <dbReference type="NCBI Taxonomy" id="6303"/>
    <lineage>
        <taxon>Eukaryota</taxon>
        <taxon>Metazoa</taxon>
        <taxon>Ecdysozoa</taxon>
        <taxon>Nematoda</taxon>
        <taxon>Chromadorea</taxon>
        <taxon>Rhabditida</taxon>
        <taxon>Tylenchina</taxon>
        <taxon>Tylenchomorpha</taxon>
        <taxon>Tylenchoidea</taxon>
        <taxon>Meloidogynidae</taxon>
        <taxon>Meloidogyninae</taxon>
        <taxon>Meloidogyne</taxon>
        <taxon>Meloidogyne incognita group</taxon>
    </lineage>
</organism>
<evidence type="ECO:0000256" key="7">
    <source>
        <dbReference type="ARBA" id="ARBA00047899"/>
    </source>
</evidence>
<dbReference type="PROSITE" id="PS50011">
    <property type="entry name" value="PROTEIN_KINASE_DOM"/>
    <property type="match status" value="1"/>
</dbReference>
<evidence type="ECO:0000256" key="4">
    <source>
        <dbReference type="ARBA" id="ARBA00022741"/>
    </source>
</evidence>
<dbReference type="AlphaFoldDB" id="A0A915N4X3"/>
<dbReference type="PANTHER" id="PTHR12209:SF0">
    <property type="entry name" value="EKC_KEOPS COMPLEX SUBUNIT TP53RK"/>
    <property type="match status" value="1"/>
</dbReference>
<dbReference type="GO" id="GO:0070525">
    <property type="term" value="P:tRNA threonylcarbamoyladenosine metabolic process"/>
    <property type="evidence" value="ECO:0007669"/>
    <property type="project" value="TreeGrafter"/>
</dbReference>
<evidence type="ECO:0000256" key="5">
    <source>
        <dbReference type="ARBA" id="ARBA00022777"/>
    </source>
</evidence>
<dbReference type="EC" id="2.7.11.1" evidence="2"/>
<dbReference type="InterPro" id="IPR011009">
    <property type="entry name" value="Kinase-like_dom_sf"/>
</dbReference>
<evidence type="ECO:0000313" key="11">
    <source>
        <dbReference type="WBParaSite" id="scaffold8173_cov186.g12809"/>
    </source>
</evidence>
<dbReference type="Proteomes" id="UP000887561">
    <property type="component" value="Unplaced"/>
</dbReference>
<keyword evidence="5" id="KW-0418">Kinase</keyword>
<sequence length="64" mass="7124">MHSAGLIHGDLTTPNVLVKKKQNDNLDLIFIDFGLSKFSQKPEDKAVDLYVLERALTSAHIGME</sequence>
<reference evidence="11" key="1">
    <citation type="submission" date="2022-11" db="UniProtKB">
        <authorList>
            <consortium name="WormBaseParasite"/>
        </authorList>
    </citation>
    <scope>IDENTIFICATION</scope>
</reference>
<dbReference type="GO" id="GO:0005829">
    <property type="term" value="C:cytosol"/>
    <property type="evidence" value="ECO:0007669"/>
    <property type="project" value="TreeGrafter"/>
</dbReference>
<dbReference type="GO" id="GO:0005634">
    <property type="term" value="C:nucleus"/>
    <property type="evidence" value="ECO:0007669"/>
    <property type="project" value="TreeGrafter"/>
</dbReference>
<keyword evidence="3" id="KW-0808">Transferase</keyword>
<name>A0A915N4X3_MELJA</name>
<protein>
    <recommendedName>
        <fullName evidence="2">non-specific serine/threonine protein kinase</fullName>
        <ecNumber evidence="2">2.7.11.1</ecNumber>
    </recommendedName>
</protein>
<comment type="catalytic activity">
    <reaction evidence="7">
        <text>L-threonyl-[protein] + ATP = O-phospho-L-threonyl-[protein] + ADP + H(+)</text>
        <dbReference type="Rhea" id="RHEA:46608"/>
        <dbReference type="Rhea" id="RHEA-COMP:11060"/>
        <dbReference type="Rhea" id="RHEA-COMP:11605"/>
        <dbReference type="ChEBI" id="CHEBI:15378"/>
        <dbReference type="ChEBI" id="CHEBI:30013"/>
        <dbReference type="ChEBI" id="CHEBI:30616"/>
        <dbReference type="ChEBI" id="CHEBI:61977"/>
        <dbReference type="ChEBI" id="CHEBI:456216"/>
        <dbReference type="EC" id="2.7.11.1"/>
    </reaction>
</comment>